<dbReference type="AlphaFoldDB" id="A0A7X0U605"/>
<gene>
    <name evidence="2" type="ORF">HD593_011188</name>
</gene>
<accession>A0A7X0U605</accession>
<dbReference type="Proteomes" id="UP000565579">
    <property type="component" value="Unassembled WGS sequence"/>
</dbReference>
<evidence type="ECO:0000256" key="1">
    <source>
        <dbReference type="SAM" id="MobiDB-lite"/>
    </source>
</evidence>
<evidence type="ECO:0000313" key="2">
    <source>
        <dbReference type="EMBL" id="MBB6556393.1"/>
    </source>
</evidence>
<name>A0A7X0U605_9ACTN</name>
<organism evidence="2 3">
    <name type="scientific">Nonomuraea rubra</name>
    <dbReference type="NCBI Taxonomy" id="46180"/>
    <lineage>
        <taxon>Bacteria</taxon>
        <taxon>Bacillati</taxon>
        <taxon>Actinomycetota</taxon>
        <taxon>Actinomycetes</taxon>
        <taxon>Streptosporangiales</taxon>
        <taxon>Streptosporangiaceae</taxon>
        <taxon>Nonomuraea</taxon>
    </lineage>
</organism>
<evidence type="ECO:0000313" key="3">
    <source>
        <dbReference type="Proteomes" id="UP000565579"/>
    </source>
</evidence>
<proteinExistence type="predicted"/>
<dbReference type="RefSeq" id="WP_185110844.1">
    <property type="nucleotide sequence ID" value="NZ_BAAAXY010000177.1"/>
</dbReference>
<reference evidence="2 3" key="1">
    <citation type="submission" date="2020-08" db="EMBL/GenBank/DDBJ databases">
        <title>Sequencing the genomes of 1000 actinobacteria strains.</title>
        <authorList>
            <person name="Klenk H.-P."/>
        </authorList>
    </citation>
    <scope>NUCLEOTIDE SEQUENCE [LARGE SCALE GENOMIC DNA]</scope>
    <source>
        <strain evidence="2 3">DSM 43768</strain>
    </source>
</reference>
<feature type="region of interest" description="Disordered" evidence="1">
    <location>
        <begin position="47"/>
        <end position="66"/>
    </location>
</feature>
<keyword evidence="3" id="KW-1185">Reference proteome</keyword>
<sequence>MGRDRSDLIHVGWIKEENARVFCEIPASLAGYEFDDLDWQAAGYALPDTDDEQEERWPATLPPRTA</sequence>
<protein>
    <submittedName>
        <fullName evidence="2">Uncharacterized protein</fullName>
    </submittedName>
</protein>
<comment type="caution">
    <text evidence="2">The sequence shown here is derived from an EMBL/GenBank/DDBJ whole genome shotgun (WGS) entry which is preliminary data.</text>
</comment>
<dbReference type="EMBL" id="JACHMI010000001">
    <property type="protein sequence ID" value="MBB6556393.1"/>
    <property type="molecule type" value="Genomic_DNA"/>
</dbReference>